<protein>
    <recommendedName>
        <fullName evidence="3">F-box domain-containing protein</fullName>
    </recommendedName>
</protein>
<sequence>MKYCGAKTGDERWRFNALCAPTGLLRHTTTAGAYLYEKQSEPELGQFDVPIHQLPDDVLCYIFTLRCREAVCLPFDHSNIAPQITISYVCSVWRHVILSMSSLWNNFEVFMDHAKDGDMLMEIVHDWLFRARSLPCSLALIFKADDSTLGALGSESWYRSIVKRLISQFRFRKLSTPWSSNHWVQFLQLPVETLSCIEDLHICCINPPLLCYNGSSPSQVPLRLDSFKKLTKLTSLRLDQSLRRAFRDVVYSEDSVFVHVPWHQIRHIHLSIPTSVLLCFTILHGSSMVLETCSFAVAGHYILWAEIRSLYAEPLYCPQLRTLELNAHLLPGQLNSLKIIDPILLWIRMPNLKAPTVRSSGWNSPSQTVAFFSSLVGMQGVSDMQLKELTLYVRYNAVVNAGGLIFTTFPSLKRIELSGNAILGNDTINQLGSGLIAPCLEELIMPCNSIDLGELLRMIKVRSSLGKRNVWQDNEPTPFRYVKLYRDSEEVPGEYKESIEEINRCDVQLIVEPWNRNF</sequence>
<organism evidence="1 2">
    <name type="scientific">Amanita muscaria (strain Koide BX008)</name>
    <dbReference type="NCBI Taxonomy" id="946122"/>
    <lineage>
        <taxon>Eukaryota</taxon>
        <taxon>Fungi</taxon>
        <taxon>Dikarya</taxon>
        <taxon>Basidiomycota</taxon>
        <taxon>Agaricomycotina</taxon>
        <taxon>Agaricomycetes</taxon>
        <taxon>Agaricomycetidae</taxon>
        <taxon>Agaricales</taxon>
        <taxon>Pluteineae</taxon>
        <taxon>Amanitaceae</taxon>
        <taxon>Amanita</taxon>
    </lineage>
</organism>
<name>A0A0C2SSL9_AMAMK</name>
<evidence type="ECO:0000313" key="1">
    <source>
        <dbReference type="EMBL" id="KIL66335.1"/>
    </source>
</evidence>
<dbReference type="STRING" id="946122.A0A0C2SSL9"/>
<dbReference type="EMBL" id="KN818236">
    <property type="protein sequence ID" value="KIL66335.1"/>
    <property type="molecule type" value="Genomic_DNA"/>
</dbReference>
<dbReference type="HOGENOM" id="CLU_036613_0_0_1"/>
<evidence type="ECO:0008006" key="3">
    <source>
        <dbReference type="Google" id="ProtNLM"/>
    </source>
</evidence>
<gene>
    <name evidence="1" type="ORF">M378DRAFT_160748</name>
</gene>
<dbReference type="AlphaFoldDB" id="A0A0C2SSL9"/>
<reference evidence="1 2" key="1">
    <citation type="submission" date="2014-04" db="EMBL/GenBank/DDBJ databases">
        <title>Evolutionary Origins and Diversification of the Mycorrhizal Mutualists.</title>
        <authorList>
            <consortium name="DOE Joint Genome Institute"/>
            <consortium name="Mycorrhizal Genomics Consortium"/>
            <person name="Kohler A."/>
            <person name="Kuo A."/>
            <person name="Nagy L.G."/>
            <person name="Floudas D."/>
            <person name="Copeland A."/>
            <person name="Barry K.W."/>
            <person name="Cichocki N."/>
            <person name="Veneault-Fourrey C."/>
            <person name="LaButti K."/>
            <person name="Lindquist E.A."/>
            <person name="Lipzen A."/>
            <person name="Lundell T."/>
            <person name="Morin E."/>
            <person name="Murat C."/>
            <person name="Riley R."/>
            <person name="Ohm R."/>
            <person name="Sun H."/>
            <person name="Tunlid A."/>
            <person name="Henrissat B."/>
            <person name="Grigoriev I.V."/>
            <person name="Hibbett D.S."/>
            <person name="Martin F."/>
        </authorList>
    </citation>
    <scope>NUCLEOTIDE SEQUENCE [LARGE SCALE GENOMIC DNA]</scope>
    <source>
        <strain evidence="1 2">Koide BX008</strain>
    </source>
</reference>
<dbReference type="Proteomes" id="UP000054549">
    <property type="component" value="Unassembled WGS sequence"/>
</dbReference>
<evidence type="ECO:0000313" key="2">
    <source>
        <dbReference type="Proteomes" id="UP000054549"/>
    </source>
</evidence>
<proteinExistence type="predicted"/>
<keyword evidence="2" id="KW-1185">Reference proteome</keyword>
<dbReference type="OrthoDB" id="2884925at2759"/>
<dbReference type="InParanoid" id="A0A0C2SSL9"/>
<accession>A0A0C2SSL9</accession>